<evidence type="ECO:0000256" key="1">
    <source>
        <dbReference type="SAM" id="Phobius"/>
    </source>
</evidence>
<feature type="transmembrane region" description="Helical" evidence="1">
    <location>
        <begin position="356"/>
        <end position="376"/>
    </location>
</feature>
<keyword evidence="3" id="KW-1185">Reference proteome</keyword>
<feature type="transmembrane region" description="Helical" evidence="1">
    <location>
        <begin position="210"/>
        <end position="229"/>
    </location>
</feature>
<evidence type="ECO:0000313" key="2">
    <source>
        <dbReference type="EMBL" id="TWU42225.1"/>
    </source>
</evidence>
<dbReference type="Proteomes" id="UP000319143">
    <property type="component" value="Unassembled WGS sequence"/>
</dbReference>
<comment type="caution">
    <text evidence="2">The sequence shown here is derived from an EMBL/GenBank/DDBJ whole genome shotgun (WGS) entry which is preliminary data.</text>
</comment>
<feature type="transmembrane region" description="Helical" evidence="1">
    <location>
        <begin position="250"/>
        <end position="269"/>
    </location>
</feature>
<accession>A0A5C6E0H8</accession>
<gene>
    <name evidence="2" type="ORF">Poly41_05210</name>
</gene>
<feature type="transmembrane region" description="Helical" evidence="1">
    <location>
        <begin position="162"/>
        <end position="190"/>
    </location>
</feature>
<proteinExistence type="predicted"/>
<dbReference type="EMBL" id="SJPV01000001">
    <property type="protein sequence ID" value="TWU42225.1"/>
    <property type="molecule type" value="Genomic_DNA"/>
</dbReference>
<dbReference type="AlphaFoldDB" id="A0A5C6E0H8"/>
<protein>
    <submittedName>
        <fullName evidence="2">Uncharacterized protein</fullName>
    </submittedName>
</protein>
<evidence type="ECO:0000313" key="3">
    <source>
        <dbReference type="Proteomes" id="UP000319143"/>
    </source>
</evidence>
<reference evidence="2 3" key="1">
    <citation type="submission" date="2019-02" db="EMBL/GenBank/DDBJ databases">
        <title>Deep-cultivation of Planctomycetes and their phenomic and genomic characterization uncovers novel biology.</title>
        <authorList>
            <person name="Wiegand S."/>
            <person name="Jogler M."/>
            <person name="Boedeker C."/>
            <person name="Pinto D."/>
            <person name="Vollmers J."/>
            <person name="Rivas-Marin E."/>
            <person name="Kohn T."/>
            <person name="Peeters S.H."/>
            <person name="Heuer A."/>
            <person name="Rast P."/>
            <person name="Oberbeckmann S."/>
            <person name="Bunk B."/>
            <person name="Jeske O."/>
            <person name="Meyerdierks A."/>
            <person name="Storesund J.E."/>
            <person name="Kallscheuer N."/>
            <person name="Luecker S."/>
            <person name="Lage O.M."/>
            <person name="Pohl T."/>
            <person name="Merkel B.J."/>
            <person name="Hornburger P."/>
            <person name="Mueller R.-W."/>
            <person name="Bruemmer F."/>
            <person name="Labrenz M."/>
            <person name="Spormann A.M."/>
            <person name="Op Den Camp H."/>
            <person name="Overmann J."/>
            <person name="Amann R."/>
            <person name="Jetten M.S.M."/>
            <person name="Mascher T."/>
            <person name="Medema M.H."/>
            <person name="Devos D.P."/>
            <person name="Kaster A.-K."/>
            <person name="Ovreas L."/>
            <person name="Rohde M."/>
            <person name="Galperin M.Y."/>
            <person name="Jogler C."/>
        </authorList>
    </citation>
    <scope>NUCLEOTIDE SEQUENCE [LARGE SCALE GENOMIC DNA]</scope>
    <source>
        <strain evidence="2 3">Poly41</strain>
    </source>
</reference>
<keyword evidence="1" id="KW-0472">Membrane</keyword>
<organism evidence="2 3">
    <name type="scientific">Novipirellula artificiosorum</name>
    <dbReference type="NCBI Taxonomy" id="2528016"/>
    <lineage>
        <taxon>Bacteria</taxon>
        <taxon>Pseudomonadati</taxon>
        <taxon>Planctomycetota</taxon>
        <taxon>Planctomycetia</taxon>
        <taxon>Pirellulales</taxon>
        <taxon>Pirellulaceae</taxon>
        <taxon>Novipirellula</taxon>
    </lineage>
</organism>
<feature type="transmembrane region" description="Helical" evidence="1">
    <location>
        <begin position="289"/>
        <end position="308"/>
    </location>
</feature>
<feature type="transmembrane region" description="Helical" evidence="1">
    <location>
        <begin position="104"/>
        <end position="125"/>
    </location>
</feature>
<feature type="transmembrane region" description="Helical" evidence="1">
    <location>
        <begin position="320"/>
        <end position="336"/>
    </location>
</feature>
<keyword evidence="1" id="KW-0812">Transmembrane</keyword>
<feature type="transmembrane region" description="Helical" evidence="1">
    <location>
        <begin position="131"/>
        <end position="150"/>
    </location>
</feature>
<sequence>MRGSRRCVLIAIAIGCFSLMLRLAPTAESYWVDELHTAWTVSDSFMLVAERASDGHQQPLYFQLLWVWSRVFGTSEVMMRLTSVIAVSLGCVFLFLGMQRAYKVVWPGVFAGLLLAVESNSIFFGTELRPYAAVICLAAIACLLTARLWGQPPSLGRRGRDWVALWLSIGVAAAFQITSLGVLVWLPLLVMVRWSLVDWRATLKLQRSDAMLVVVGGLLAASLFTSGIQQTWQNRQLWSRFATAVSVSEIFSLWPWNATLIAPLTLLGFSSLTRCCGPRKQIEPGSDASLVWAFALVVVISTVLFWCVSYWHVAAIWHRRYLVACLPLIAWVFGAGTTQGVRGLLVLFGPRLRDSALLLVAVGLLTMVMSGQGTLAKAWRGQWLVYRGENWRDAIRFVNEAVASDGMIWLDPGLIETASLDSPRRLEQGEYLRFVVDGPYAVRRDLGVVLSNHRKWVEVTKEGGFPNLLLTRHPVSALARHVDEQVQLRNYGNVAVAHSPDVPTGAEK</sequence>
<keyword evidence="1" id="KW-1133">Transmembrane helix</keyword>
<feature type="transmembrane region" description="Helical" evidence="1">
    <location>
        <begin position="77"/>
        <end position="97"/>
    </location>
</feature>
<name>A0A5C6E0H8_9BACT</name>